<accession>A0A4U6VKS7</accession>
<sequence length="102" mass="11982">MVRYVGRSSRSEFQWLPTTSPSSVTRLTCRRTQRAQAEPDGWSSRCSSLRRRHWFWSPKCFNPSPPSSFGTRTCSQPTRHWAPFAFSSPVHKNARRFASWRF</sequence>
<keyword evidence="2" id="KW-1185">Reference proteome</keyword>
<gene>
    <name evidence="1" type="ORF">SEVIR_2G025800v2</name>
</gene>
<reference evidence="1" key="1">
    <citation type="submission" date="2019-03" db="EMBL/GenBank/DDBJ databases">
        <title>WGS assembly of Setaria viridis.</title>
        <authorList>
            <person name="Huang P."/>
            <person name="Jenkins J."/>
            <person name="Grimwood J."/>
            <person name="Barry K."/>
            <person name="Healey A."/>
            <person name="Mamidi S."/>
            <person name="Sreedasyam A."/>
            <person name="Shu S."/>
            <person name="Feldman M."/>
            <person name="Wu J."/>
            <person name="Yu Y."/>
            <person name="Chen C."/>
            <person name="Johnson J."/>
            <person name="Rokhsar D."/>
            <person name="Baxter I."/>
            <person name="Schmutz J."/>
            <person name="Brutnell T."/>
            <person name="Kellogg E."/>
        </authorList>
    </citation>
    <scope>NUCLEOTIDE SEQUENCE [LARGE SCALE GENOMIC DNA]</scope>
</reference>
<proteinExistence type="predicted"/>
<dbReference type="Proteomes" id="UP000298652">
    <property type="component" value="Chromosome 2"/>
</dbReference>
<evidence type="ECO:0000313" key="1">
    <source>
        <dbReference type="EMBL" id="TKW30281.1"/>
    </source>
</evidence>
<name>A0A4U6VKS7_SETVI</name>
<dbReference type="Gramene" id="TKW30281">
    <property type="protein sequence ID" value="TKW30281"/>
    <property type="gene ID" value="SEVIR_2G025800v2"/>
</dbReference>
<dbReference type="EMBL" id="CM016553">
    <property type="protein sequence ID" value="TKW30281.1"/>
    <property type="molecule type" value="Genomic_DNA"/>
</dbReference>
<protein>
    <submittedName>
        <fullName evidence="1">Uncharacterized protein</fullName>
    </submittedName>
</protein>
<evidence type="ECO:0000313" key="2">
    <source>
        <dbReference type="Proteomes" id="UP000298652"/>
    </source>
</evidence>
<dbReference type="AlphaFoldDB" id="A0A4U6VKS7"/>
<organism evidence="1 2">
    <name type="scientific">Setaria viridis</name>
    <name type="common">Green bristlegrass</name>
    <name type="synonym">Setaria italica subsp. viridis</name>
    <dbReference type="NCBI Taxonomy" id="4556"/>
    <lineage>
        <taxon>Eukaryota</taxon>
        <taxon>Viridiplantae</taxon>
        <taxon>Streptophyta</taxon>
        <taxon>Embryophyta</taxon>
        <taxon>Tracheophyta</taxon>
        <taxon>Spermatophyta</taxon>
        <taxon>Magnoliopsida</taxon>
        <taxon>Liliopsida</taxon>
        <taxon>Poales</taxon>
        <taxon>Poaceae</taxon>
        <taxon>PACMAD clade</taxon>
        <taxon>Panicoideae</taxon>
        <taxon>Panicodae</taxon>
        <taxon>Paniceae</taxon>
        <taxon>Cenchrinae</taxon>
        <taxon>Setaria</taxon>
    </lineage>
</organism>